<dbReference type="GO" id="GO:0005506">
    <property type="term" value="F:iron ion binding"/>
    <property type="evidence" value="ECO:0007669"/>
    <property type="project" value="InterPro"/>
</dbReference>
<name>A0A845QE80_9HYPH</name>
<keyword evidence="3" id="KW-0847">Vitamin C</keyword>
<keyword evidence="4" id="KW-0223">Dioxygenase</keyword>
<dbReference type="GO" id="GO:0031418">
    <property type="term" value="F:L-ascorbic acid binding"/>
    <property type="evidence" value="ECO:0007669"/>
    <property type="project" value="UniProtKB-KW"/>
</dbReference>
<dbReference type="InterPro" id="IPR005123">
    <property type="entry name" value="Oxoglu/Fe-dep_dioxygenase_dom"/>
</dbReference>
<dbReference type="GeneID" id="300653978"/>
<organism evidence="8 9">
    <name type="scientific">Pyruvatibacter mobilis</name>
    <dbReference type="NCBI Taxonomy" id="1712261"/>
    <lineage>
        <taxon>Bacteria</taxon>
        <taxon>Pseudomonadati</taxon>
        <taxon>Pseudomonadota</taxon>
        <taxon>Alphaproteobacteria</taxon>
        <taxon>Hyphomicrobiales</taxon>
        <taxon>Parvibaculaceae</taxon>
        <taxon>Pyruvatibacter</taxon>
    </lineage>
</organism>
<evidence type="ECO:0000256" key="4">
    <source>
        <dbReference type="ARBA" id="ARBA00022964"/>
    </source>
</evidence>
<comment type="caution">
    <text evidence="8">The sequence shown here is derived from an EMBL/GenBank/DDBJ whole genome shotgun (WGS) entry which is preliminary data.</text>
</comment>
<evidence type="ECO:0000256" key="6">
    <source>
        <dbReference type="ARBA" id="ARBA00023004"/>
    </source>
</evidence>
<keyword evidence="2" id="KW-0479">Metal-binding</keyword>
<dbReference type="InterPro" id="IPR006620">
    <property type="entry name" value="Pro_4_hyd_alph"/>
</dbReference>
<dbReference type="InterPro" id="IPR044862">
    <property type="entry name" value="Pro_4_hyd_alph_FE2OG_OXY"/>
</dbReference>
<keyword evidence="6" id="KW-0408">Iron</keyword>
<gene>
    <name evidence="8" type="ORF">GTQ45_14655</name>
</gene>
<dbReference type="RefSeq" id="WP_160588965.1">
    <property type="nucleotide sequence ID" value="NZ_BMHN01000001.1"/>
</dbReference>
<feature type="domain" description="Fe2OG dioxygenase" evidence="7">
    <location>
        <begin position="221"/>
        <end position="317"/>
    </location>
</feature>
<dbReference type="PROSITE" id="PS51471">
    <property type="entry name" value="FE2OG_OXY"/>
    <property type="match status" value="1"/>
</dbReference>
<comment type="cofactor">
    <cofactor evidence="1">
        <name>L-ascorbate</name>
        <dbReference type="ChEBI" id="CHEBI:38290"/>
    </cofactor>
</comment>
<keyword evidence="5" id="KW-0560">Oxidoreductase</keyword>
<dbReference type="EMBL" id="WXYQ01000013">
    <property type="protein sequence ID" value="NBG96975.1"/>
    <property type="molecule type" value="Genomic_DNA"/>
</dbReference>
<keyword evidence="9" id="KW-1185">Reference proteome</keyword>
<evidence type="ECO:0000256" key="3">
    <source>
        <dbReference type="ARBA" id="ARBA00022896"/>
    </source>
</evidence>
<evidence type="ECO:0000313" key="9">
    <source>
        <dbReference type="Proteomes" id="UP000470384"/>
    </source>
</evidence>
<dbReference type="SUPFAM" id="SSF51197">
    <property type="entry name" value="Clavaminate synthase-like"/>
    <property type="match status" value="1"/>
</dbReference>
<evidence type="ECO:0000256" key="5">
    <source>
        <dbReference type="ARBA" id="ARBA00023002"/>
    </source>
</evidence>
<dbReference type="Proteomes" id="UP000470384">
    <property type="component" value="Unassembled WGS sequence"/>
</dbReference>
<accession>A0A845QE80</accession>
<evidence type="ECO:0000256" key="2">
    <source>
        <dbReference type="ARBA" id="ARBA00022723"/>
    </source>
</evidence>
<sequence length="341" mass="36103">MIEPGDCLPTIALQRADGTPLLLNDQRIAGVPLVVALGGAGGLKAQAAFAEAGLGFEAIEAAEPDAEAGAHVLYDAKGAYGPAVGIHGAAYLVVAADQRLIAVLDGGLKPAKAAAEAQALIAAQTVSARSIEGMHAPVLTLRGLFEPELCEKLVKYWARQDKKPGGVASSSANDNEVVRTDYKRRADVILEDKKLFETVKARIARRAAPMMFRAFQFQLASMEALRLGCYDAEDEGFFGRHRDNGTPHTAWRKFAMSVNLNDPASYEGGGVVFPEFGGDVYRPAAGDAVIFSCTLLHEALPVTQGQRFGLFTFFTDAQGLAAQKAAQQRSRAAGKSGVVVS</sequence>
<dbReference type="AlphaFoldDB" id="A0A845QE80"/>
<evidence type="ECO:0000259" key="7">
    <source>
        <dbReference type="PROSITE" id="PS51471"/>
    </source>
</evidence>
<dbReference type="Pfam" id="PF13640">
    <property type="entry name" value="2OG-FeII_Oxy_3"/>
    <property type="match status" value="1"/>
</dbReference>
<dbReference type="GO" id="GO:0051213">
    <property type="term" value="F:dioxygenase activity"/>
    <property type="evidence" value="ECO:0007669"/>
    <property type="project" value="UniProtKB-KW"/>
</dbReference>
<dbReference type="SMART" id="SM00702">
    <property type="entry name" value="P4Hc"/>
    <property type="match status" value="1"/>
</dbReference>
<dbReference type="OrthoDB" id="255432at2"/>
<evidence type="ECO:0000313" key="8">
    <source>
        <dbReference type="EMBL" id="NBG96975.1"/>
    </source>
</evidence>
<dbReference type="Gene3D" id="2.60.120.620">
    <property type="entry name" value="q2cbj1_9rhob like domain"/>
    <property type="match status" value="1"/>
</dbReference>
<protein>
    <submittedName>
        <fullName evidence="8">2OG-Fe(II) oxygenase</fullName>
    </submittedName>
</protein>
<evidence type="ECO:0000256" key="1">
    <source>
        <dbReference type="ARBA" id="ARBA00001961"/>
    </source>
</evidence>
<proteinExistence type="predicted"/>
<reference evidence="8 9" key="1">
    <citation type="journal article" date="2016" name="Int. J. Syst. Evol. Microbiol.">
        <title>Pyruvatibacter mobilis gen. nov., sp. nov., a marine bacterium from the culture broth of Picochlorum sp. 122.</title>
        <authorList>
            <person name="Wang G."/>
            <person name="Tang M."/>
            <person name="Wu H."/>
            <person name="Dai S."/>
            <person name="Li T."/>
            <person name="Chen C."/>
            <person name="He H."/>
            <person name="Fan J."/>
            <person name="Xiang W."/>
            <person name="Li X."/>
        </authorList>
    </citation>
    <scope>NUCLEOTIDE SEQUENCE [LARGE SCALE GENOMIC DNA]</scope>
    <source>
        <strain evidence="8 9">GYP-11</strain>
    </source>
</reference>
<dbReference type="GO" id="GO:0016705">
    <property type="term" value="F:oxidoreductase activity, acting on paired donors, with incorporation or reduction of molecular oxygen"/>
    <property type="evidence" value="ECO:0007669"/>
    <property type="project" value="InterPro"/>
</dbReference>